<dbReference type="PROSITE" id="PS00600">
    <property type="entry name" value="AA_TRANSFER_CLASS_3"/>
    <property type="match status" value="1"/>
</dbReference>
<sequence length="863" mass="95819">MLLLHRPRNRSSLLLRLLHHHRTHQHFSTLSGPPPQPLDVPLSQPTYMIWSSNTSLGKTLVSTGLSSSFLFPSTPSFISKKFLYLKPIQTGFPSDSDSRFLFNKLSSFSLRRQPPLSLSLSDSVIYTSVSAAKSVLADKFRAPATEFGSGMYDLNLLEVNENSGRGEAVSQLVCKTLFAWEEAVSPHLAAERESGVVGDSEVLEMLSKCLREGLKSDRERMEVLCVVETAGGVASPGPSGSLQCDLYRPFRLPGILVGDGQLGGISGTISAYESLKLRGYDVIAVVLEDHGLVNEVPLMSYLRNRVPVLVLPPIPQDPSNDLMEWFDESHDIFNSLKDIMLSAYSERIQRLHDMTKKAGEIFWWPFTQHGLVPEETVTVIDSRCGENFSVYKVRDNESITQQFDACASWWTQGPDATLQTELARDMGYTAARFGHVMFPENVYEPALECAELLLDGVGKENRIAFCAGWASRAYFSDNGSTAIEIALKMAFRKFSCDHGILQDFLKNNTVERVIKLKVLALKGSYHGDTLGAMEAQAPSAYTSFLQQPWYTGRGLFLDPPTVFMCNSKWDLSLPEWLHAKIVKLQDMTFGSRDEIFDKSRDKSDLAAIYLSYISQTFLQNPECKGFDPIGALIIEPVIHGAGGMQMIDPLFQRILVNECRNHKIPVIFDEVFTGFWRLGAETTADILGCVPDIACFAKLLTGGVIPLAVTLATYAVFDSFVGDSKLKALLHGHSYSAHAMGCAAAAKSMKWFKDPQTNINIISGQKLLRELWDLELVQQISSHPAVRRVVALGTVCALELQAEGCNSGYGSLYASSLLQKLREDGVYMRPLGNVIYLMCGPCTSPEICRQLLVKLYRRLEDFN</sequence>
<dbReference type="FunFam" id="3.90.1150.10:FF:000090">
    <property type="entry name" value="Bifunctional dethiobiotin synthetase/7,8-diamino-pelargonic acid aminotransferase, mitochondrial"/>
    <property type="match status" value="1"/>
</dbReference>
<dbReference type="GO" id="GO:0004015">
    <property type="term" value="F:adenosylmethionine-8-amino-7-oxononanoate transaminase activity"/>
    <property type="evidence" value="ECO:0007669"/>
    <property type="project" value="TreeGrafter"/>
</dbReference>
<reference evidence="5" key="1">
    <citation type="journal article" date="2023" name="Plant J.">
        <title>Genome sequences and population genomics provide insights into the demographic history, inbreeding, and mutation load of two 'living fossil' tree species of Dipteronia.</title>
        <authorList>
            <person name="Feng Y."/>
            <person name="Comes H.P."/>
            <person name="Chen J."/>
            <person name="Zhu S."/>
            <person name="Lu R."/>
            <person name="Zhang X."/>
            <person name="Li P."/>
            <person name="Qiu J."/>
            <person name="Olsen K.M."/>
            <person name="Qiu Y."/>
        </authorList>
    </citation>
    <scope>NUCLEOTIDE SEQUENCE</scope>
    <source>
        <strain evidence="5">KIB01</strain>
    </source>
</reference>
<dbReference type="Proteomes" id="UP001280121">
    <property type="component" value="Unassembled WGS sequence"/>
</dbReference>
<evidence type="ECO:0000256" key="2">
    <source>
        <dbReference type="ARBA" id="ARBA00022576"/>
    </source>
</evidence>
<dbReference type="SUPFAM" id="SSF53383">
    <property type="entry name" value="PLP-dependent transferases"/>
    <property type="match status" value="1"/>
</dbReference>
<dbReference type="Gene3D" id="3.40.640.10">
    <property type="entry name" value="Type I PLP-dependent aspartate aminotransferase-like (Major domain)"/>
    <property type="match status" value="1"/>
</dbReference>
<dbReference type="InterPro" id="IPR015424">
    <property type="entry name" value="PyrdxlP-dep_Trfase"/>
</dbReference>
<dbReference type="GO" id="GO:0005739">
    <property type="term" value="C:mitochondrion"/>
    <property type="evidence" value="ECO:0007669"/>
    <property type="project" value="UniProtKB-SubCell"/>
</dbReference>
<organism evidence="5 6">
    <name type="scientific">Dipteronia dyeriana</name>
    <dbReference type="NCBI Taxonomy" id="168575"/>
    <lineage>
        <taxon>Eukaryota</taxon>
        <taxon>Viridiplantae</taxon>
        <taxon>Streptophyta</taxon>
        <taxon>Embryophyta</taxon>
        <taxon>Tracheophyta</taxon>
        <taxon>Spermatophyta</taxon>
        <taxon>Magnoliopsida</taxon>
        <taxon>eudicotyledons</taxon>
        <taxon>Gunneridae</taxon>
        <taxon>Pentapetalae</taxon>
        <taxon>rosids</taxon>
        <taxon>malvids</taxon>
        <taxon>Sapindales</taxon>
        <taxon>Sapindaceae</taxon>
        <taxon>Hippocastanoideae</taxon>
        <taxon>Acereae</taxon>
        <taxon>Dipteronia</taxon>
    </lineage>
</organism>
<dbReference type="SUPFAM" id="SSF52540">
    <property type="entry name" value="P-loop containing nucleoside triphosphate hydrolases"/>
    <property type="match status" value="1"/>
</dbReference>
<keyword evidence="6" id="KW-1185">Reference proteome</keyword>
<evidence type="ECO:0000256" key="4">
    <source>
        <dbReference type="ARBA" id="ARBA00022898"/>
    </source>
</evidence>
<comment type="caution">
    <text evidence="5">The sequence shown here is derived from an EMBL/GenBank/DDBJ whole genome shotgun (WGS) entry which is preliminary data.</text>
</comment>
<dbReference type="PANTHER" id="PTHR42684:SF3">
    <property type="entry name" value="ADENOSYLMETHIONINE-8-AMINO-7-OXONONANOATE AMINOTRANSFERASE"/>
    <property type="match status" value="1"/>
</dbReference>
<evidence type="ECO:0000256" key="1">
    <source>
        <dbReference type="ARBA" id="ARBA00004173"/>
    </source>
</evidence>
<dbReference type="Pfam" id="PF13500">
    <property type="entry name" value="AAA_26"/>
    <property type="match status" value="1"/>
</dbReference>
<dbReference type="AlphaFoldDB" id="A0AAD9U1V2"/>
<dbReference type="PANTHER" id="PTHR42684">
    <property type="entry name" value="ADENOSYLMETHIONINE-8-AMINO-7-OXONONANOATE AMINOTRANSFERASE"/>
    <property type="match status" value="1"/>
</dbReference>
<evidence type="ECO:0000313" key="5">
    <source>
        <dbReference type="EMBL" id="KAK2646355.1"/>
    </source>
</evidence>
<proteinExistence type="predicted"/>
<evidence type="ECO:0000256" key="3">
    <source>
        <dbReference type="ARBA" id="ARBA00022679"/>
    </source>
</evidence>
<keyword evidence="3" id="KW-0808">Transferase</keyword>
<dbReference type="EMBL" id="JANJYI010000006">
    <property type="protein sequence ID" value="KAK2646355.1"/>
    <property type="molecule type" value="Genomic_DNA"/>
</dbReference>
<keyword evidence="2" id="KW-0032">Aminotransferase</keyword>
<dbReference type="Pfam" id="PF00202">
    <property type="entry name" value="Aminotran_3"/>
    <property type="match status" value="2"/>
</dbReference>
<accession>A0AAD9U1V2</accession>
<dbReference type="FunFam" id="3.40.640.10:FF:000088">
    <property type="entry name" value="Bifunctional dethiobiotin synthetase/7,8-diamino-pelargonic acid aminotransferase"/>
    <property type="match status" value="1"/>
</dbReference>
<dbReference type="InterPro" id="IPR015421">
    <property type="entry name" value="PyrdxlP-dep_Trfase_major"/>
</dbReference>
<dbReference type="CDD" id="cd03109">
    <property type="entry name" value="DTBS"/>
    <property type="match status" value="1"/>
</dbReference>
<dbReference type="Gene3D" id="3.40.50.300">
    <property type="entry name" value="P-loop containing nucleotide triphosphate hydrolases"/>
    <property type="match status" value="1"/>
</dbReference>
<dbReference type="GO" id="GO:0004141">
    <property type="term" value="F:dethiobiotin synthase activity"/>
    <property type="evidence" value="ECO:0007669"/>
    <property type="project" value="TreeGrafter"/>
</dbReference>
<dbReference type="GO" id="GO:0009102">
    <property type="term" value="P:biotin biosynthetic process"/>
    <property type="evidence" value="ECO:0007669"/>
    <property type="project" value="TreeGrafter"/>
</dbReference>
<dbReference type="InterPro" id="IPR005814">
    <property type="entry name" value="Aminotrans_3"/>
</dbReference>
<dbReference type="InterPro" id="IPR015422">
    <property type="entry name" value="PyrdxlP-dep_Trfase_small"/>
</dbReference>
<name>A0AAD9U1V2_9ROSI</name>
<dbReference type="InterPro" id="IPR027417">
    <property type="entry name" value="P-loop_NTPase"/>
</dbReference>
<dbReference type="Gene3D" id="3.90.1150.10">
    <property type="entry name" value="Aspartate Aminotransferase, domain 1"/>
    <property type="match status" value="1"/>
</dbReference>
<dbReference type="InterPro" id="IPR049704">
    <property type="entry name" value="Aminotrans_3_PPA_site"/>
</dbReference>
<protein>
    <submittedName>
        <fullName evidence="5">Uncharacterized protein</fullName>
    </submittedName>
</protein>
<gene>
    <name evidence="5" type="ORF">Ddye_021550</name>
</gene>
<keyword evidence="4" id="KW-0663">Pyridoxal phosphate</keyword>
<dbReference type="GO" id="GO:0030170">
    <property type="term" value="F:pyridoxal phosphate binding"/>
    <property type="evidence" value="ECO:0007669"/>
    <property type="project" value="InterPro"/>
</dbReference>
<evidence type="ECO:0000313" key="6">
    <source>
        <dbReference type="Proteomes" id="UP001280121"/>
    </source>
</evidence>
<comment type="subcellular location">
    <subcellularLocation>
        <location evidence="1">Mitochondrion</location>
    </subcellularLocation>
</comment>